<keyword evidence="8" id="KW-1185">Reference proteome</keyword>
<protein>
    <recommendedName>
        <fullName evidence="2">cysteine-S-conjugate beta-lyase</fullName>
        <ecNumber evidence="2">4.4.1.13</ecNumber>
    </recommendedName>
</protein>
<dbReference type="PANTHER" id="PTHR43525:SF1">
    <property type="entry name" value="PROTEIN MALY"/>
    <property type="match status" value="1"/>
</dbReference>
<dbReference type="SUPFAM" id="SSF53383">
    <property type="entry name" value="PLP-dependent transferases"/>
    <property type="match status" value="1"/>
</dbReference>
<dbReference type="Proteomes" id="UP000243558">
    <property type="component" value="Unassembled WGS sequence"/>
</dbReference>
<dbReference type="EC" id="4.4.1.13" evidence="2"/>
<dbReference type="InterPro" id="IPR051798">
    <property type="entry name" value="Class-II_PLP-Dep_Aminotrans"/>
</dbReference>
<dbReference type="PANTHER" id="PTHR43525">
    <property type="entry name" value="PROTEIN MALY"/>
    <property type="match status" value="1"/>
</dbReference>
<feature type="domain" description="Aminotransferase class I/classII large" evidence="6">
    <location>
        <begin position="31"/>
        <end position="375"/>
    </location>
</feature>
<comment type="caution">
    <text evidence="7">The sequence shown here is derived from an EMBL/GenBank/DDBJ whole genome shotgun (WGS) entry which is preliminary data.</text>
</comment>
<dbReference type="InterPro" id="IPR004839">
    <property type="entry name" value="Aminotransferase_I/II_large"/>
</dbReference>
<evidence type="ECO:0000313" key="8">
    <source>
        <dbReference type="Proteomes" id="UP000243558"/>
    </source>
</evidence>
<dbReference type="InterPro" id="IPR015421">
    <property type="entry name" value="PyrdxlP-dep_Trfase_major"/>
</dbReference>
<dbReference type="Gene3D" id="3.40.640.10">
    <property type="entry name" value="Type I PLP-dependent aspartate aminotransferase-like (Major domain)"/>
    <property type="match status" value="1"/>
</dbReference>
<organism evidence="7 8">
    <name type="scientific">Gallibacterium genomosp. 3</name>
    <dbReference type="NCBI Taxonomy" id="505345"/>
    <lineage>
        <taxon>Bacteria</taxon>
        <taxon>Pseudomonadati</taxon>
        <taxon>Pseudomonadota</taxon>
        <taxon>Gammaproteobacteria</taxon>
        <taxon>Pasteurellales</taxon>
        <taxon>Pasteurellaceae</taxon>
        <taxon>Gallibacterium</taxon>
    </lineage>
</organism>
<evidence type="ECO:0000256" key="2">
    <source>
        <dbReference type="ARBA" id="ARBA00012224"/>
    </source>
</evidence>
<evidence type="ECO:0000256" key="3">
    <source>
        <dbReference type="ARBA" id="ARBA00022898"/>
    </source>
</evidence>
<dbReference type="GO" id="GO:0030170">
    <property type="term" value="F:pyridoxal phosphate binding"/>
    <property type="evidence" value="ECO:0007669"/>
    <property type="project" value="InterPro"/>
</dbReference>
<dbReference type="GO" id="GO:0047804">
    <property type="term" value="F:cysteine-S-conjugate beta-lyase activity"/>
    <property type="evidence" value="ECO:0007669"/>
    <property type="project" value="UniProtKB-EC"/>
</dbReference>
<evidence type="ECO:0000313" key="7">
    <source>
        <dbReference type="EMBL" id="OBW91224.1"/>
    </source>
</evidence>
<accession>A0A1A7NQC8</accession>
<keyword evidence="3" id="KW-0663">Pyridoxal phosphate</keyword>
<evidence type="ECO:0000256" key="5">
    <source>
        <dbReference type="ARBA" id="ARBA00037974"/>
    </source>
</evidence>
<dbReference type="Pfam" id="PF00155">
    <property type="entry name" value="Aminotran_1_2"/>
    <property type="match status" value="1"/>
</dbReference>
<dbReference type="Gene3D" id="3.90.1150.10">
    <property type="entry name" value="Aspartate Aminotransferase, domain 1"/>
    <property type="match status" value="1"/>
</dbReference>
<dbReference type="PATRIC" id="fig|505345.7.peg.1619"/>
<evidence type="ECO:0000256" key="4">
    <source>
        <dbReference type="ARBA" id="ARBA00023239"/>
    </source>
</evidence>
<dbReference type="CDD" id="cd00609">
    <property type="entry name" value="AAT_like"/>
    <property type="match status" value="1"/>
</dbReference>
<proteinExistence type="inferred from homology"/>
<evidence type="ECO:0000259" key="6">
    <source>
        <dbReference type="Pfam" id="PF00155"/>
    </source>
</evidence>
<dbReference type="AlphaFoldDB" id="A0A1A7NQC8"/>
<dbReference type="InterPro" id="IPR015424">
    <property type="entry name" value="PyrdxlP-dep_Trfase"/>
</dbReference>
<dbReference type="InterPro" id="IPR015422">
    <property type="entry name" value="PyrdxlP-dep_Trfase_small"/>
</dbReference>
<comment type="cofactor">
    <cofactor evidence="1">
        <name>pyridoxal 5'-phosphate</name>
        <dbReference type="ChEBI" id="CHEBI:597326"/>
    </cofactor>
</comment>
<reference evidence="7 8" key="1">
    <citation type="submission" date="2014-11" db="EMBL/GenBank/DDBJ databases">
        <title>Pan-genome of Gallibacterium spp.</title>
        <authorList>
            <person name="Kudirkiene E."/>
            <person name="Bojesen A.M."/>
        </authorList>
    </citation>
    <scope>NUCLEOTIDE SEQUENCE [LARGE SCALE GENOMIC DNA]</scope>
    <source>
        <strain evidence="7 8">F151</strain>
    </source>
</reference>
<sequence length="390" mass="45278">MNKYNFDKLTNRYNTYSAKWDEAILRNYLNVIPLSVADMDLPTAPEIINAISKANNGIYGYTIWGTQYQQTVANWLARHHNFHVNPKEIVHCPRVIQGISIFLNQFTKEGDNIGIFTPSYAPIMNCISLNKRCIVPCELIYQNYQYQINTEKLESCFQKIKVFILISPHNPTGIVWNKEQLKLICQLAEKYQVFIISDEVHADFVFDTQHLVIAKLSNYVAEHSMICTSLAKTFNIPGLEISNLVIKNEQIRTEFQQTLIRFGFHNPNYFSIPAFYTAYTQCDQWLLELKQYIAKNKQIVADYFSQYLPQLKIIKTQGTYLMWINYADLALTPAEFKQVILQQANIELSWGEDFGQEGKYFFRLNVALPQKALLDCLNRIHLALTTYKGD</sequence>
<evidence type="ECO:0000256" key="1">
    <source>
        <dbReference type="ARBA" id="ARBA00001933"/>
    </source>
</evidence>
<keyword evidence="4" id="KW-0456">Lyase</keyword>
<dbReference type="OrthoDB" id="3224382at2"/>
<dbReference type="NCBIfam" id="TIGR04350">
    <property type="entry name" value="C_S_lyase_PatB"/>
    <property type="match status" value="1"/>
</dbReference>
<dbReference type="RefSeq" id="WP_065239641.1">
    <property type="nucleotide sequence ID" value="NZ_JTJM01000038.1"/>
</dbReference>
<dbReference type="EMBL" id="JTJM01000038">
    <property type="protein sequence ID" value="OBW91224.1"/>
    <property type="molecule type" value="Genomic_DNA"/>
</dbReference>
<name>A0A1A7NQC8_9PAST</name>
<comment type="similarity">
    <text evidence="5">Belongs to the class-II pyridoxal-phosphate-dependent aminotransferase family. MalY/PatB cystathionine beta-lyase subfamily.</text>
</comment>
<gene>
    <name evidence="7" type="ORF">QV01_08180</name>
</gene>
<dbReference type="InterPro" id="IPR027619">
    <property type="entry name" value="C-S_lyase_PatB-like"/>
</dbReference>